<dbReference type="InterPro" id="IPR032359">
    <property type="entry name" value="KwaB-like"/>
</dbReference>
<evidence type="ECO:0000313" key="2">
    <source>
        <dbReference type="Proteomes" id="UP000730161"/>
    </source>
</evidence>
<dbReference type="Pfam" id="PF16162">
    <property type="entry name" value="KwaB"/>
    <property type="match status" value="1"/>
</dbReference>
<name>A0A8J7WAP7_9EURY</name>
<comment type="caution">
    <text evidence="1">The sequence shown here is derived from an EMBL/GenBank/DDBJ whole genome shotgun (WGS) entry which is preliminary data.</text>
</comment>
<evidence type="ECO:0008006" key="3">
    <source>
        <dbReference type="Google" id="ProtNLM"/>
    </source>
</evidence>
<dbReference type="RefSeq" id="WP_211530972.1">
    <property type="nucleotide sequence ID" value="NZ_JWHL01000010.1"/>
</dbReference>
<accession>A0A8J7WAP7</accession>
<reference evidence="1" key="1">
    <citation type="submission" date="2014-12" db="EMBL/GenBank/DDBJ databases">
        <authorList>
            <person name="Huang H.-H."/>
            <person name="Chen S.-C."/>
            <person name="Lai M.-C."/>
        </authorList>
    </citation>
    <scope>NUCLEOTIDE SEQUENCE</scope>
    <source>
        <strain evidence="1">K1F9705b</strain>
    </source>
</reference>
<dbReference type="EMBL" id="JWHL01000010">
    <property type="protein sequence ID" value="MBR1369273.1"/>
    <property type="molecule type" value="Genomic_DNA"/>
</dbReference>
<gene>
    <name evidence="1" type="ORF">RJ53_07110</name>
</gene>
<sequence length="294" mass="34025">MFKNFQLVALTKENDELSAFYIPLDQDLQTQLSNSFSEQYKSLCKDSSEIEFDASYKPDSNELFCIHPYELPNMICDMSSHHIPTLDNVSFLGNSYTSVKAIVAFVKDSQNEELVLFQNFYNSYVIKPGRSIIFQSGIYKGVSQPIITLQNKLSAIYIPIEKKLLFKNFRNTNLFLPLADYYKEASNQEIHEILNHSLFSTENMDLIIGFSNQWFRKRFAMLQNSGILDIYSAHQILEESQGHDVHIQLDGDKIIFPVEKQPAKRLLQFLNEELFRGPITKRLFETNSKKEADS</sequence>
<protein>
    <recommendedName>
        <fullName evidence="3">DUF4868 domain-containing protein</fullName>
    </recommendedName>
</protein>
<proteinExistence type="predicted"/>
<dbReference type="AlphaFoldDB" id="A0A8J7WAP7"/>
<evidence type="ECO:0000313" key="1">
    <source>
        <dbReference type="EMBL" id="MBR1369273.1"/>
    </source>
</evidence>
<organism evidence="1 2">
    <name type="scientific">Methanocalculus chunghsingensis</name>
    <dbReference type="NCBI Taxonomy" id="156457"/>
    <lineage>
        <taxon>Archaea</taxon>
        <taxon>Methanobacteriati</taxon>
        <taxon>Methanobacteriota</taxon>
        <taxon>Stenosarchaea group</taxon>
        <taxon>Methanomicrobia</taxon>
        <taxon>Methanomicrobiales</taxon>
        <taxon>Methanocalculaceae</taxon>
        <taxon>Methanocalculus</taxon>
    </lineage>
</organism>
<dbReference type="Proteomes" id="UP000730161">
    <property type="component" value="Unassembled WGS sequence"/>
</dbReference>
<keyword evidence="2" id="KW-1185">Reference proteome</keyword>